<proteinExistence type="predicted"/>
<dbReference type="Gene3D" id="3.90.660.10">
    <property type="match status" value="1"/>
</dbReference>
<evidence type="ECO:0000256" key="3">
    <source>
        <dbReference type="ARBA" id="ARBA00022827"/>
    </source>
</evidence>
<gene>
    <name evidence="5" type="ORF">JZ751_016952</name>
</gene>
<dbReference type="Proteomes" id="UP000824540">
    <property type="component" value="Unassembled WGS sequence"/>
</dbReference>
<dbReference type="PANTHER" id="PTHR10742">
    <property type="entry name" value="FLAVIN MONOAMINE OXIDASE"/>
    <property type="match status" value="1"/>
</dbReference>
<keyword evidence="3" id="KW-0274">FAD</keyword>
<accession>A0A8T2MI46</accession>
<evidence type="ECO:0000313" key="6">
    <source>
        <dbReference type="Proteomes" id="UP000824540"/>
    </source>
</evidence>
<evidence type="ECO:0000256" key="2">
    <source>
        <dbReference type="ARBA" id="ARBA00022630"/>
    </source>
</evidence>
<keyword evidence="2" id="KW-0285">Flavoprotein</keyword>
<dbReference type="InterPro" id="IPR050281">
    <property type="entry name" value="Flavin_monoamine_oxidase"/>
</dbReference>
<sequence length="276" mass="31448">QVQTIDYYSGDVIKSPHQVGPSGQHKSVVTVPLALLQKNTVQFVPPLPERKLKAINILGAGVIEKIALQFPYRFWDSKSKVQTILATFHPQSRPERNVHVFYDMDPQVKHCVLMSVITGDAVATIRDLADKDVATLCMKVLRGPGPVKYFVTHWSKDVWSQMSSALLRQGSGEAYDIIAEEVQEKLPTDHFPQTVTGSYFEWCQGSQQIAALYLKDNNKILHEDGLQKMQLHAHLLFRLLRHWFNPFEITKNAFVSPRQHHDNTESDTLLQNMHIN</sequence>
<reference evidence="5" key="1">
    <citation type="thesis" date="2021" institute="BYU ScholarsArchive" country="Provo, UT, USA">
        <title>Applications of and Algorithms for Genome Assembly and Genomic Analyses with an Emphasis on Marine Teleosts.</title>
        <authorList>
            <person name="Pickett B.D."/>
        </authorList>
    </citation>
    <scope>NUCLEOTIDE SEQUENCE</scope>
    <source>
        <strain evidence="5">HI-2016</strain>
    </source>
</reference>
<dbReference type="SUPFAM" id="SSF54373">
    <property type="entry name" value="FAD-linked reductases, C-terminal domain"/>
    <property type="match status" value="1"/>
</dbReference>
<dbReference type="GO" id="GO:0016491">
    <property type="term" value="F:oxidoreductase activity"/>
    <property type="evidence" value="ECO:0007669"/>
    <property type="project" value="InterPro"/>
</dbReference>
<evidence type="ECO:0000259" key="4">
    <source>
        <dbReference type="Pfam" id="PF01593"/>
    </source>
</evidence>
<dbReference type="EMBL" id="JAFBMS010002853">
    <property type="protein sequence ID" value="KAG9328009.1"/>
    <property type="molecule type" value="Genomic_DNA"/>
</dbReference>
<comment type="cofactor">
    <cofactor evidence="1">
        <name>FAD</name>
        <dbReference type="ChEBI" id="CHEBI:57692"/>
    </cofactor>
</comment>
<evidence type="ECO:0000313" key="5">
    <source>
        <dbReference type="EMBL" id="KAG9328009.1"/>
    </source>
</evidence>
<organism evidence="5 6">
    <name type="scientific">Albula glossodonta</name>
    <name type="common">roundjaw bonefish</name>
    <dbReference type="NCBI Taxonomy" id="121402"/>
    <lineage>
        <taxon>Eukaryota</taxon>
        <taxon>Metazoa</taxon>
        <taxon>Chordata</taxon>
        <taxon>Craniata</taxon>
        <taxon>Vertebrata</taxon>
        <taxon>Euteleostomi</taxon>
        <taxon>Actinopterygii</taxon>
        <taxon>Neopterygii</taxon>
        <taxon>Teleostei</taxon>
        <taxon>Albuliformes</taxon>
        <taxon>Albulidae</taxon>
        <taxon>Albula</taxon>
    </lineage>
</organism>
<keyword evidence="6" id="KW-1185">Reference proteome</keyword>
<protein>
    <recommendedName>
        <fullName evidence="4">Amine oxidase domain-containing protein</fullName>
    </recommendedName>
</protein>
<dbReference type="InterPro" id="IPR002937">
    <property type="entry name" value="Amino_oxidase"/>
</dbReference>
<dbReference type="OrthoDB" id="2219495at2759"/>
<evidence type="ECO:0000256" key="1">
    <source>
        <dbReference type="ARBA" id="ARBA00001974"/>
    </source>
</evidence>
<name>A0A8T2MI46_9TELE</name>
<dbReference type="Pfam" id="PF01593">
    <property type="entry name" value="Amino_oxidase"/>
    <property type="match status" value="1"/>
</dbReference>
<comment type="caution">
    <text evidence="5">The sequence shown here is derived from an EMBL/GenBank/DDBJ whole genome shotgun (WGS) entry which is preliminary data.</text>
</comment>
<dbReference type="PANTHER" id="PTHR10742:SF410">
    <property type="entry name" value="LYSINE-SPECIFIC HISTONE DEMETHYLASE 2"/>
    <property type="match status" value="1"/>
</dbReference>
<dbReference type="AlphaFoldDB" id="A0A8T2MI46"/>
<feature type="non-terminal residue" evidence="5">
    <location>
        <position position="1"/>
    </location>
</feature>
<feature type="domain" description="Amine oxidase" evidence="4">
    <location>
        <begin position="6"/>
        <end position="177"/>
    </location>
</feature>